<reference evidence="6 7" key="1">
    <citation type="submission" date="2017-06" db="EMBL/GenBank/DDBJ databases">
        <authorList>
            <person name="Kim H.J."/>
            <person name="Triplett B.A."/>
        </authorList>
    </citation>
    <scope>NUCLEOTIDE SEQUENCE [LARGE SCALE GENOMIC DNA]</scope>
    <source>
        <strain evidence="6 7">DSM 29052</strain>
    </source>
</reference>
<dbReference type="Pfam" id="PF13610">
    <property type="entry name" value="DDE_Tnp_IS240"/>
    <property type="match status" value="1"/>
</dbReference>
<keyword evidence="2" id="KW-0815">Transposition</keyword>
<feature type="domain" description="DDE" evidence="5">
    <location>
        <begin position="99"/>
        <end position="227"/>
    </location>
</feature>
<dbReference type="InterPro" id="IPR052183">
    <property type="entry name" value="IS_Transposase"/>
</dbReference>
<dbReference type="InterPro" id="IPR047930">
    <property type="entry name" value="Transpos_IS6"/>
</dbReference>
<organism evidence="6 7">
    <name type="scientific">Puniceibacterium sediminis</name>
    <dbReference type="NCBI Taxonomy" id="1608407"/>
    <lineage>
        <taxon>Bacteria</taxon>
        <taxon>Pseudomonadati</taxon>
        <taxon>Pseudomonadota</taxon>
        <taxon>Alphaproteobacteria</taxon>
        <taxon>Rhodobacterales</taxon>
        <taxon>Paracoccaceae</taxon>
        <taxon>Puniceibacterium</taxon>
    </lineage>
</organism>
<evidence type="ECO:0000256" key="3">
    <source>
        <dbReference type="ARBA" id="ARBA00023125"/>
    </source>
</evidence>
<keyword evidence="4" id="KW-0233">DNA recombination</keyword>
<dbReference type="InterPro" id="IPR012337">
    <property type="entry name" value="RNaseH-like_sf"/>
</dbReference>
<dbReference type="PANTHER" id="PTHR35528:SF3">
    <property type="entry name" value="BLL1675 PROTEIN"/>
    <property type="match status" value="1"/>
</dbReference>
<dbReference type="SUPFAM" id="SSF53098">
    <property type="entry name" value="Ribonuclease H-like"/>
    <property type="match status" value="1"/>
</dbReference>
<keyword evidence="7" id="KW-1185">Reference proteome</keyword>
<evidence type="ECO:0000256" key="2">
    <source>
        <dbReference type="ARBA" id="ARBA00022578"/>
    </source>
</evidence>
<dbReference type="Proteomes" id="UP000198417">
    <property type="component" value="Unassembled WGS sequence"/>
</dbReference>
<dbReference type="InterPro" id="IPR032874">
    <property type="entry name" value="DDE_dom"/>
</dbReference>
<accession>A0A238YUT2</accession>
<evidence type="ECO:0000259" key="5">
    <source>
        <dbReference type="Pfam" id="PF13610"/>
    </source>
</evidence>
<keyword evidence="3" id="KW-0238">DNA-binding</keyword>
<comment type="function">
    <text evidence="1">Involved in the transposition of the insertion sequence.</text>
</comment>
<proteinExistence type="predicted"/>
<dbReference type="AlphaFoldDB" id="A0A238YUT2"/>
<name>A0A238YUT2_9RHOB</name>
<gene>
    <name evidence="6" type="ORF">SAMN06265370_12034</name>
</gene>
<evidence type="ECO:0000313" key="7">
    <source>
        <dbReference type="Proteomes" id="UP000198417"/>
    </source>
</evidence>
<evidence type="ECO:0000256" key="1">
    <source>
        <dbReference type="ARBA" id="ARBA00002286"/>
    </source>
</evidence>
<dbReference type="EMBL" id="FZNN01000020">
    <property type="protein sequence ID" value="SNR74820.1"/>
    <property type="molecule type" value="Genomic_DNA"/>
</dbReference>
<dbReference type="PANTHER" id="PTHR35528">
    <property type="entry name" value="BLL1675 PROTEIN"/>
    <property type="match status" value="1"/>
</dbReference>
<evidence type="ECO:0000256" key="4">
    <source>
        <dbReference type="ARBA" id="ARBA00023172"/>
    </source>
</evidence>
<sequence length="258" mass="30155">MEKSFEGIAKLSGWPNRAMTYSMKIPTSLPRLKGFRFPREIIAYAVWAYHRFALSTADVEDLLAERGVIVSREAVRLWVNRFGRHFANFFRRDRPRPNDKWHLDEVVIPIRGKKHWLWRAIDANGEVLDILVHTRRSGKAAKRFFKGLITRFGAPRVVITDKLRSYIKPIKTLAPDANHRAHKGLNNAIEGSHRPTRKREKVFGRFKSHRQAQRFLTAHDPINLIFRPRRYRLTATSYRHARADAFSLWADYTAEMAA</sequence>
<dbReference type="NCBIfam" id="NF033587">
    <property type="entry name" value="transpos_IS6"/>
    <property type="match status" value="1"/>
</dbReference>
<dbReference type="GO" id="GO:0032196">
    <property type="term" value="P:transposition"/>
    <property type="evidence" value="ECO:0007669"/>
    <property type="project" value="UniProtKB-KW"/>
</dbReference>
<dbReference type="GO" id="GO:0003677">
    <property type="term" value="F:DNA binding"/>
    <property type="evidence" value="ECO:0007669"/>
    <property type="project" value="UniProtKB-KW"/>
</dbReference>
<dbReference type="InterPro" id="IPR036397">
    <property type="entry name" value="RNaseH_sf"/>
</dbReference>
<dbReference type="GO" id="GO:0006310">
    <property type="term" value="P:DNA recombination"/>
    <property type="evidence" value="ECO:0007669"/>
    <property type="project" value="UniProtKB-KW"/>
</dbReference>
<dbReference type="Gene3D" id="3.30.420.10">
    <property type="entry name" value="Ribonuclease H-like superfamily/Ribonuclease H"/>
    <property type="match status" value="1"/>
</dbReference>
<evidence type="ECO:0000313" key="6">
    <source>
        <dbReference type="EMBL" id="SNR74820.1"/>
    </source>
</evidence>
<protein>
    <submittedName>
        <fullName evidence="6">Putative transposase</fullName>
    </submittedName>
</protein>